<dbReference type="Gene3D" id="3.40.50.12690">
    <property type="match status" value="1"/>
</dbReference>
<evidence type="ECO:0000313" key="3">
    <source>
        <dbReference type="Proteomes" id="UP001178508"/>
    </source>
</evidence>
<dbReference type="Proteomes" id="UP001178508">
    <property type="component" value="Chromosome 4"/>
</dbReference>
<feature type="compositionally biased region" description="Low complexity" evidence="1">
    <location>
        <begin position="281"/>
        <end position="299"/>
    </location>
</feature>
<dbReference type="InterPro" id="IPR036691">
    <property type="entry name" value="Endo/exonu/phosph_ase_sf"/>
</dbReference>
<feature type="compositionally biased region" description="Pro residues" evidence="1">
    <location>
        <begin position="146"/>
        <end position="156"/>
    </location>
</feature>
<dbReference type="EMBL" id="OY660867">
    <property type="protein sequence ID" value="CAJ1055551.1"/>
    <property type="molecule type" value="Genomic_DNA"/>
</dbReference>
<feature type="region of interest" description="Disordered" evidence="1">
    <location>
        <begin position="113"/>
        <end position="163"/>
    </location>
</feature>
<dbReference type="AlphaFoldDB" id="A0AAV1F2R7"/>
<dbReference type="SUPFAM" id="SSF56219">
    <property type="entry name" value="DNase I-like"/>
    <property type="match status" value="1"/>
</dbReference>
<dbReference type="SUPFAM" id="SSF52266">
    <property type="entry name" value="SGNH hydrolase"/>
    <property type="match status" value="1"/>
</dbReference>
<keyword evidence="3" id="KW-1185">Reference proteome</keyword>
<evidence type="ECO:0000256" key="1">
    <source>
        <dbReference type="SAM" id="MobiDB-lite"/>
    </source>
</evidence>
<name>A0AAV1F2R7_XYRNO</name>
<sequence>MQPPPLFPPTTLIVGDSIVRGIRFFNAITRSFPGATVADITAKLPGLLQSLPASIHRIIVHVGTNDTAHQQSELTKNDFRTLLDILQCSGKISPQLLHSNNYNYWTLPLKSHASKQKDKKSNKPPLPSPCLSAHPTAHSTSFHSTKPPPTPPPPPRYSYLHQPRLTGRGGSVAVIHKPTLKTTPVPTLSVHSFENISVKIPGPTTLVIVTIYRPPKPHPSFLSDFSDFFTHLSTISSSVLLLGDFNFHIDNPTCKQATDSWICLTPSTSPSTYTPPPTPTATPLTSSVPPASPSTISQPSTSIYLPTWLSLSTSPPPPTSQ</sequence>
<protein>
    <submittedName>
        <fullName evidence="2">LOW QUALITY PROTEIN: uncharacterized protein LOC116399339</fullName>
    </submittedName>
</protein>
<evidence type="ECO:0000313" key="2">
    <source>
        <dbReference type="EMBL" id="CAJ1055551.1"/>
    </source>
</evidence>
<proteinExistence type="predicted"/>
<accession>A0AAV1F2R7</accession>
<dbReference type="PANTHER" id="PTHR46670:SF3">
    <property type="entry name" value="ENDONUCLEASE_EXONUCLEASE_PHOSPHATASE DOMAIN-CONTAINING PROTEIN"/>
    <property type="match status" value="1"/>
</dbReference>
<reference evidence="2" key="1">
    <citation type="submission" date="2023-08" db="EMBL/GenBank/DDBJ databases">
        <authorList>
            <person name="Alioto T."/>
            <person name="Alioto T."/>
            <person name="Gomez Garrido J."/>
        </authorList>
    </citation>
    <scope>NUCLEOTIDE SEQUENCE</scope>
</reference>
<dbReference type="PANTHER" id="PTHR46670">
    <property type="entry name" value="ENDO/EXONUCLEASE/PHOSPHATASE DOMAIN-CONTAINING PROTEIN"/>
    <property type="match status" value="1"/>
</dbReference>
<dbReference type="Gene3D" id="3.60.10.10">
    <property type="entry name" value="Endonuclease/exonuclease/phosphatase"/>
    <property type="match status" value="1"/>
</dbReference>
<organism evidence="2 3">
    <name type="scientific">Xyrichtys novacula</name>
    <name type="common">Pearly razorfish</name>
    <name type="synonym">Hemipteronotus novacula</name>
    <dbReference type="NCBI Taxonomy" id="13765"/>
    <lineage>
        <taxon>Eukaryota</taxon>
        <taxon>Metazoa</taxon>
        <taxon>Chordata</taxon>
        <taxon>Craniata</taxon>
        <taxon>Vertebrata</taxon>
        <taxon>Euteleostomi</taxon>
        <taxon>Actinopterygii</taxon>
        <taxon>Neopterygii</taxon>
        <taxon>Teleostei</taxon>
        <taxon>Neoteleostei</taxon>
        <taxon>Acanthomorphata</taxon>
        <taxon>Eupercaria</taxon>
        <taxon>Labriformes</taxon>
        <taxon>Labridae</taxon>
        <taxon>Xyrichtys</taxon>
    </lineage>
</organism>
<gene>
    <name evidence="2" type="ORF">XNOV1_A007125</name>
</gene>
<feature type="region of interest" description="Disordered" evidence="1">
    <location>
        <begin position="269"/>
        <end position="299"/>
    </location>
</feature>